<comment type="caution">
    <text evidence="1">The sequence shown here is derived from an EMBL/GenBank/DDBJ whole genome shotgun (WGS) entry which is preliminary data.</text>
</comment>
<gene>
    <name evidence="1" type="ORF">DPEC_G00012260</name>
</gene>
<dbReference type="Proteomes" id="UP001157502">
    <property type="component" value="Chromosome 1"/>
</dbReference>
<protein>
    <submittedName>
        <fullName evidence="1">Uncharacterized protein</fullName>
    </submittedName>
</protein>
<dbReference type="EMBL" id="CM055728">
    <property type="protein sequence ID" value="KAJ8016911.1"/>
    <property type="molecule type" value="Genomic_DNA"/>
</dbReference>
<organism evidence="1 2">
    <name type="scientific">Dallia pectoralis</name>
    <name type="common">Alaska blackfish</name>
    <dbReference type="NCBI Taxonomy" id="75939"/>
    <lineage>
        <taxon>Eukaryota</taxon>
        <taxon>Metazoa</taxon>
        <taxon>Chordata</taxon>
        <taxon>Craniata</taxon>
        <taxon>Vertebrata</taxon>
        <taxon>Euteleostomi</taxon>
        <taxon>Actinopterygii</taxon>
        <taxon>Neopterygii</taxon>
        <taxon>Teleostei</taxon>
        <taxon>Protacanthopterygii</taxon>
        <taxon>Esociformes</taxon>
        <taxon>Umbridae</taxon>
        <taxon>Dallia</taxon>
    </lineage>
</organism>
<name>A0ACC2HMI2_DALPE</name>
<reference evidence="1" key="1">
    <citation type="submission" date="2021-05" db="EMBL/GenBank/DDBJ databases">
        <authorList>
            <person name="Pan Q."/>
            <person name="Jouanno E."/>
            <person name="Zahm M."/>
            <person name="Klopp C."/>
            <person name="Cabau C."/>
            <person name="Louis A."/>
            <person name="Berthelot C."/>
            <person name="Parey E."/>
            <person name="Roest Crollius H."/>
            <person name="Montfort J."/>
            <person name="Robinson-Rechavi M."/>
            <person name="Bouchez O."/>
            <person name="Lampietro C."/>
            <person name="Lopez Roques C."/>
            <person name="Donnadieu C."/>
            <person name="Postlethwait J."/>
            <person name="Bobe J."/>
            <person name="Dillon D."/>
            <person name="Chandos A."/>
            <person name="von Hippel F."/>
            <person name="Guiguen Y."/>
        </authorList>
    </citation>
    <scope>NUCLEOTIDE SEQUENCE</scope>
    <source>
        <strain evidence="1">YG-Jan2019</strain>
    </source>
</reference>
<accession>A0ACC2HMI2</accession>
<evidence type="ECO:0000313" key="2">
    <source>
        <dbReference type="Proteomes" id="UP001157502"/>
    </source>
</evidence>
<sequence>MFDILISKGIFTQDMIDEIKSSGTRRDQARQLVRDLETRGSQAFPAFIEILFETGQQNLADLLLAGDPQIRPLPIQPRPPVRPMPVDVPMDIKKPVDVYPTPSISLTPTPPGFPTQLDRPKTLIPSPSPDMDIGQPRSKERRDSILSYKMDASPCGHCLIINNKNLEVEQILQELLALSKMDHSQFDCCVVIMLSHGTKVKHIGFPGGVYGVDEGLSLPVQNITNYLDGKECPSLKGKPKLFFIQACGGENEDQAFEVPPSEGRCNMGGSDDKRLVIKPHSLHPVIYLCHTPPSQVTSHGETQRLVPGT</sequence>
<evidence type="ECO:0000313" key="1">
    <source>
        <dbReference type="EMBL" id="KAJ8016911.1"/>
    </source>
</evidence>
<proteinExistence type="predicted"/>
<keyword evidence="2" id="KW-1185">Reference proteome</keyword>